<proteinExistence type="predicted"/>
<reference evidence="1" key="2">
    <citation type="submission" date="2025-09" db="UniProtKB">
        <authorList>
            <consortium name="Ensembl"/>
        </authorList>
    </citation>
    <scope>IDENTIFICATION</scope>
</reference>
<dbReference type="STRING" id="1841481.ENSSLDP00000017819"/>
<accession>A0A3B4XIN0</accession>
<organism evidence="1 2">
    <name type="scientific">Seriola lalandi dorsalis</name>
    <dbReference type="NCBI Taxonomy" id="1841481"/>
    <lineage>
        <taxon>Eukaryota</taxon>
        <taxon>Metazoa</taxon>
        <taxon>Chordata</taxon>
        <taxon>Craniata</taxon>
        <taxon>Vertebrata</taxon>
        <taxon>Euteleostomi</taxon>
        <taxon>Actinopterygii</taxon>
        <taxon>Neopterygii</taxon>
        <taxon>Teleostei</taxon>
        <taxon>Neoteleostei</taxon>
        <taxon>Acanthomorphata</taxon>
        <taxon>Carangaria</taxon>
        <taxon>Carangiformes</taxon>
        <taxon>Carangidae</taxon>
        <taxon>Seriola</taxon>
    </lineage>
</organism>
<reference evidence="1" key="1">
    <citation type="submission" date="2025-08" db="UniProtKB">
        <authorList>
            <consortium name="Ensembl"/>
        </authorList>
    </citation>
    <scope>IDENTIFICATION</scope>
</reference>
<keyword evidence="2" id="KW-1185">Reference proteome</keyword>
<evidence type="ECO:0000313" key="1">
    <source>
        <dbReference type="Ensembl" id="ENSSLDP00000017819.1"/>
    </source>
</evidence>
<dbReference type="Ensembl" id="ENSSLDT00000018429.1">
    <property type="protein sequence ID" value="ENSSLDP00000017819.1"/>
    <property type="gene ID" value="ENSSLDG00000014050.1"/>
</dbReference>
<dbReference type="GeneTree" id="ENSGT00980000199324"/>
<dbReference type="Proteomes" id="UP000261360">
    <property type="component" value="Unplaced"/>
</dbReference>
<evidence type="ECO:0000313" key="2">
    <source>
        <dbReference type="Proteomes" id="UP000261360"/>
    </source>
</evidence>
<dbReference type="AlphaFoldDB" id="A0A3B4XIN0"/>
<name>A0A3B4XIN0_SERLL</name>
<sequence length="70" mass="7523">MWALTLISAGSVFFPGLFLLSKLTLRHMMGWEEGDAAVVSTRLVSSVQAVMASSAGCVIVSSCRDVMEDR</sequence>
<protein>
    <submittedName>
        <fullName evidence="1">Protein FAM57B-like</fullName>
    </submittedName>
</protein>